<organism evidence="2 3">
    <name type="scientific">Alkaliphilus hydrothermalis</name>
    <dbReference type="NCBI Taxonomy" id="1482730"/>
    <lineage>
        <taxon>Bacteria</taxon>
        <taxon>Bacillati</taxon>
        <taxon>Bacillota</taxon>
        <taxon>Clostridia</taxon>
        <taxon>Peptostreptococcales</taxon>
        <taxon>Natronincolaceae</taxon>
        <taxon>Alkaliphilus</taxon>
    </lineage>
</organism>
<protein>
    <submittedName>
        <fullName evidence="2">DNA repair ATPase RecN</fullName>
    </submittedName>
</protein>
<dbReference type="Proteomes" id="UP001314796">
    <property type="component" value="Unassembled WGS sequence"/>
</dbReference>
<dbReference type="RefSeq" id="WP_204400543.1">
    <property type="nucleotide sequence ID" value="NZ_JAFBEE010000003.1"/>
</dbReference>
<dbReference type="Gene3D" id="1.20.58.1540">
    <property type="entry name" value="Actin interacting protein 3, C-terminal domain"/>
    <property type="match status" value="1"/>
</dbReference>
<accession>A0ABS2NMT6</accession>
<reference evidence="2 3" key="1">
    <citation type="submission" date="2021-01" db="EMBL/GenBank/DDBJ databases">
        <title>Genomic Encyclopedia of Type Strains, Phase IV (KMG-IV): sequencing the most valuable type-strain genomes for metagenomic binning, comparative biology and taxonomic classification.</title>
        <authorList>
            <person name="Goeker M."/>
        </authorList>
    </citation>
    <scope>NUCLEOTIDE SEQUENCE [LARGE SCALE GENOMIC DNA]</scope>
    <source>
        <strain evidence="2 3">DSM 25890</strain>
    </source>
</reference>
<name>A0ABS2NMT6_9FIRM</name>
<evidence type="ECO:0000313" key="2">
    <source>
        <dbReference type="EMBL" id="MBM7614265.1"/>
    </source>
</evidence>
<evidence type="ECO:0000256" key="1">
    <source>
        <dbReference type="SAM" id="Coils"/>
    </source>
</evidence>
<feature type="coiled-coil region" evidence="1">
    <location>
        <begin position="97"/>
        <end position="178"/>
    </location>
</feature>
<proteinExistence type="predicted"/>
<keyword evidence="3" id="KW-1185">Reference proteome</keyword>
<comment type="caution">
    <text evidence="2">The sequence shown here is derived from an EMBL/GenBank/DDBJ whole genome shotgun (WGS) entry which is preliminary data.</text>
</comment>
<sequence length="208" mass="24778">MFFSRKRKKILLDKNIIKKNNVPILIKDKSWRDVFATKSNKSITISSKQLEELLLEQIRCMKTLEEKKKLKRELTAKILVMSDKINTKGAEDSIDELLKYKEDFAKVAEELEELYKKLEEYPAAIEALNRDLLEETVQIAYEDLLEGQKELDEIHKEIEKLRERLNVLRENKEGLDNKLSYLYSYLHTMIGHEEIEKLDIHYFKKEEE</sequence>
<dbReference type="EMBL" id="JAFBEE010000003">
    <property type="protein sequence ID" value="MBM7614265.1"/>
    <property type="molecule type" value="Genomic_DNA"/>
</dbReference>
<gene>
    <name evidence="2" type="ORF">JOC73_000776</name>
</gene>
<keyword evidence="1" id="KW-0175">Coiled coil</keyword>
<evidence type="ECO:0000313" key="3">
    <source>
        <dbReference type="Proteomes" id="UP001314796"/>
    </source>
</evidence>